<dbReference type="InterPro" id="IPR002347">
    <property type="entry name" value="SDR_fam"/>
</dbReference>
<evidence type="ECO:0000256" key="2">
    <source>
        <dbReference type="ARBA" id="ARBA00023002"/>
    </source>
</evidence>
<dbReference type="GO" id="GO:0006633">
    <property type="term" value="P:fatty acid biosynthetic process"/>
    <property type="evidence" value="ECO:0007669"/>
    <property type="project" value="TreeGrafter"/>
</dbReference>
<evidence type="ECO:0000256" key="1">
    <source>
        <dbReference type="ARBA" id="ARBA00006484"/>
    </source>
</evidence>
<dbReference type="OrthoDB" id="417891at2759"/>
<proteinExistence type="inferred from homology"/>
<dbReference type="Gene3D" id="3.40.50.720">
    <property type="entry name" value="NAD(P)-binding Rossmann-like Domain"/>
    <property type="match status" value="1"/>
</dbReference>
<reference evidence="3" key="2">
    <citation type="submission" date="2011-03" db="EMBL/GenBank/DDBJ databases">
        <title>Annotation of Magnaporthe poae ATCC 64411.</title>
        <authorList>
            <person name="Ma L.-J."/>
            <person name="Dead R."/>
            <person name="Young S.K."/>
            <person name="Zeng Q."/>
            <person name="Gargeya S."/>
            <person name="Fitzgerald M."/>
            <person name="Haas B."/>
            <person name="Abouelleil A."/>
            <person name="Alvarado L."/>
            <person name="Arachchi H.M."/>
            <person name="Berlin A."/>
            <person name="Brown A."/>
            <person name="Chapman S.B."/>
            <person name="Chen Z."/>
            <person name="Dunbar C."/>
            <person name="Freedman E."/>
            <person name="Gearin G."/>
            <person name="Gellesch M."/>
            <person name="Goldberg J."/>
            <person name="Griggs A."/>
            <person name="Gujja S."/>
            <person name="Heiman D."/>
            <person name="Howarth C."/>
            <person name="Larson L."/>
            <person name="Lui A."/>
            <person name="MacDonald P.J.P."/>
            <person name="Mehta T."/>
            <person name="Montmayeur A."/>
            <person name="Murphy C."/>
            <person name="Neiman D."/>
            <person name="Pearson M."/>
            <person name="Priest M."/>
            <person name="Roberts A."/>
            <person name="Saif S."/>
            <person name="Shea T."/>
            <person name="Shenoy N."/>
            <person name="Sisk P."/>
            <person name="Stolte C."/>
            <person name="Sykes S."/>
            <person name="Yandava C."/>
            <person name="Wortman J."/>
            <person name="Nusbaum C."/>
            <person name="Birren B."/>
        </authorList>
    </citation>
    <scope>NUCLEOTIDE SEQUENCE</scope>
    <source>
        <strain evidence="3">ATCC 64411</strain>
    </source>
</reference>
<dbReference type="EMBL" id="GL876967">
    <property type="protein sequence ID" value="KLU83732.1"/>
    <property type="molecule type" value="Genomic_DNA"/>
</dbReference>
<name>A0A0H2TJT3_MAGP6</name>
<reference evidence="3" key="1">
    <citation type="submission" date="2010-05" db="EMBL/GenBank/DDBJ databases">
        <title>The Genome Sequence of Magnaporthe poae strain ATCC 64411.</title>
        <authorList>
            <consortium name="The Broad Institute Genome Sequencing Platform"/>
            <consortium name="Broad Institute Genome Sequencing Center for Infectious Disease"/>
            <person name="Ma L.-J."/>
            <person name="Dead R."/>
            <person name="Young S."/>
            <person name="Zeng Q."/>
            <person name="Koehrsen M."/>
            <person name="Alvarado L."/>
            <person name="Berlin A."/>
            <person name="Chapman S.B."/>
            <person name="Chen Z."/>
            <person name="Freedman E."/>
            <person name="Gellesch M."/>
            <person name="Goldberg J."/>
            <person name="Griggs A."/>
            <person name="Gujja S."/>
            <person name="Heilman E.R."/>
            <person name="Heiman D."/>
            <person name="Hepburn T."/>
            <person name="Howarth C."/>
            <person name="Jen D."/>
            <person name="Larson L."/>
            <person name="Mehta T."/>
            <person name="Neiman D."/>
            <person name="Pearson M."/>
            <person name="Roberts A."/>
            <person name="Saif S."/>
            <person name="Shea T."/>
            <person name="Shenoy N."/>
            <person name="Sisk P."/>
            <person name="Stolte C."/>
            <person name="Sykes S."/>
            <person name="Walk T."/>
            <person name="White J."/>
            <person name="Yandava C."/>
            <person name="Haas B."/>
            <person name="Nusbaum C."/>
            <person name="Birren B."/>
        </authorList>
    </citation>
    <scope>NUCLEOTIDE SEQUENCE</scope>
    <source>
        <strain evidence="3">ATCC 64411</strain>
    </source>
</reference>
<dbReference type="Pfam" id="PF00106">
    <property type="entry name" value="adh_short"/>
    <property type="match status" value="1"/>
</dbReference>
<dbReference type="PANTHER" id="PTHR42760">
    <property type="entry name" value="SHORT-CHAIN DEHYDROGENASES/REDUCTASES FAMILY MEMBER"/>
    <property type="match status" value="1"/>
</dbReference>
<dbReference type="InterPro" id="IPR036291">
    <property type="entry name" value="NAD(P)-bd_dom_sf"/>
</dbReference>
<comment type="similarity">
    <text evidence="1">Belongs to the short-chain dehydrogenases/reductases (SDR) family.</text>
</comment>
<dbReference type="VEuPathDB" id="FungiDB:MAPG_02783"/>
<accession>A0A0H2TJT3</accession>
<evidence type="ECO:0000313" key="3">
    <source>
        <dbReference type="EMBL" id="KLU83732.1"/>
    </source>
</evidence>
<keyword evidence="2" id="KW-0560">Oxidoreductase</keyword>
<gene>
    <name evidence="3" type="ORF">MAPG_02783</name>
</gene>
<dbReference type="PRINTS" id="PR00081">
    <property type="entry name" value="GDHRDH"/>
</dbReference>
<protein>
    <submittedName>
        <fullName evidence="3">Uncharacterized protein</fullName>
    </submittedName>
</protein>
<dbReference type="PANTHER" id="PTHR42760:SF83">
    <property type="entry name" value="(3R)-3-HYDROXYACYL-COA DEHYDROGENASE"/>
    <property type="match status" value="1"/>
</dbReference>
<organism evidence="3">
    <name type="scientific">Magnaporthiopsis poae (strain ATCC 64411 / 73-15)</name>
    <name type="common">Kentucky bluegrass fungus</name>
    <name type="synonym">Magnaporthe poae</name>
    <dbReference type="NCBI Taxonomy" id="644358"/>
    <lineage>
        <taxon>Eukaryota</taxon>
        <taxon>Fungi</taxon>
        <taxon>Dikarya</taxon>
        <taxon>Ascomycota</taxon>
        <taxon>Pezizomycotina</taxon>
        <taxon>Sordariomycetes</taxon>
        <taxon>Sordariomycetidae</taxon>
        <taxon>Magnaporthales</taxon>
        <taxon>Magnaporthaceae</taxon>
        <taxon>Magnaporthiopsis</taxon>
    </lineage>
</organism>
<sequence length="142" mass="14804">MPCTNILAGKTAIITGGTTGIGRAIALGFLRQGCDVAVNHLGLDKDRPHLESLISEAAALLQTSAASGDKVGRLTHLPGDVRDPSTGTKLVAHALSTFSASRLDICVSNAGICTFSSFLDLDTNLFTDTVRTNLDGAFYVVQ</sequence>
<feature type="non-terminal residue" evidence="3">
    <location>
        <position position="142"/>
    </location>
</feature>
<dbReference type="SUPFAM" id="SSF51735">
    <property type="entry name" value="NAD(P)-binding Rossmann-fold domains"/>
    <property type="match status" value="1"/>
</dbReference>
<dbReference type="AlphaFoldDB" id="A0A0H2TJT3"/>
<dbReference type="GO" id="GO:0048038">
    <property type="term" value="F:quinone binding"/>
    <property type="evidence" value="ECO:0007669"/>
    <property type="project" value="TreeGrafter"/>
</dbReference>
<dbReference type="GO" id="GO:0016616">
    <property type="term" value="F:oxidoreductase activity, acting on the CH-OH group of donors, NAD or NADP as acceptor"/>
    <property type="evidence" value="ECO:0007669"/>
    <property type="project" value="TreeGrafter"/>
</dbReference>
<dbReference type="CDD" id="cd05233">
    <property type="entry name" value="SDR_c"/>
    <property type="match status" value="1"/>
</dbReference>